<dbReference type="EMBL" id="LR796499">
    <property type="protein sequence ID" value="CAB4149110.1"/>
    <property type="molecule type" value="Genomic_DNA"/>
</dbReference>
<protein>
    <submittedName>
        <fullName evidence="2">WhiB-like iron-sulfur binding domain containing protein</fullName>
    </submittedName>
</protein>
<organism evidence="2">
    <name type="scientific">uncultured Caudovirales phage</name>
    <dbReference type="NCBI Taxonomy" id="2100421"/>
    <lineage>
        <taxon>Viruses</taxon>
        <taxon>Duplodnaviria</taxon>
        <taxon>Heunggongvirae</taxon>
        <taxon>Uroviricota</taxon>
        <taxon>Caudoviricetes</taxon>
        <taxon>Peduoviridae</taxon>
        <taxon>Maltschvirus</taxon>
        <taxon>Maltschvirus maltsch</taxon>
    </lineage>
</organism>
<dbReference type="Pfam" id="PF02467">
    <property type="entry name" value="Whib"/>
    <property type="match status" value="1"/>
</dbReference>
<evidence type="ECO:0000313" key="2">
    <source>
        <dbReference type="EMBL" id="CAB4149110.1"/>
    </source>
</evidence>
<name>A0A6J5MW03_9CAUD</name>
<accession>A0A6J5MW03</accession>
<reference evidence="2" key="1">
    <citation type="submission" date="2020-04" db="EMBL/GenBank/DDBJ databases">
        <authorList>
            <person name="Chiriac C."/>
            <person name="Salcher M."/>
            <person name="Ghai R."/>
            <person name="Kavagutti S V."/>
        </authorList>
    </citation>
    <scope>NUCLEOTIDE SEQUENCE</scope>
</reference>
<sequence>MRMPKDFNPADYGVRPEAVEPQNRLHEGMRKLIESGELYPCYDNPYFYTDYEDLASEVEDVAFQPLTEDQCEQLCHGCPLLKLCYEFAVTDQVKYGIWGGVDFGKDDNSLF</sequence>
<dbReference type="PROSITE" id="PS51674">
    <property type="entry name" value="4FE4S_WBL"/>
    <property type="match status" value="1"/>
</dbReference>
<dbReference type="InterPro" id="IPR034768">
    <property type="entry name" value="4FE4S_WBL"/>
</dbReference>
<gene>
    <name evidence="2" type="ORF">UFOVP536_45</name>
</gene>
<proteinExistence type="predicted"/>
<evidence type="ECO:0000259" key="1">
    <source>
        <dbReference type="PROSITE" id="PS51674"/>
    </source>
</evidence>
<feature type="domain" description="4Fe-4S Wbl-type" evidence="1">
    <location>
        <begin position="40"/>
        <end position="108"/>
    </location>
</feature>